<reference evidence="1 2" key="2">
    <citation type="journal article" date="2022" name="Mol. Ecol. Resour.">
        <title>The genomes of chicory, endive, great burdock and yacon provide insights into Asteraceae paleo-polyploidization history and plant inulin production.</title>
        <authorList>
            <person name="Fan W."/>
            <person name="Wang S."/>
            <person name="Wang H."/>
            <person name="Wang A."/>
            <person name="Jiang F."/>
            <person name="Liu H."/>
            <person name="Zhao H."/>
            <person name="Xu D."/>
            <person name="Zhang Y."/>
        </authorList>
    </citation>
    <scope>NUCLEOTIDE SEQUENCE [LARGE SCALE GENOMIC DNA]</scope>
    <source>
        <strain evidence="2">cv. Punajuju</strain>
        <tissue evidence="1">Leaves</tissue>
    </source>
</reference>
<gene>
    <name evidence="1" type="ORF">L2E82_05101</name>
</gene>
<reference evidence="2" key="1">
    <citation type="journal article" date="2022" name="Mol. Ecol. Resour.">
        <title>The genomes of chicory, endive, great burdock and yacon provide insights into Asteraceae palaeo-polyploidization history and plant inulin production.</title>
        <authorList>
            <person name="Fan W."/>
            <person name="Wang S."/>
            <person name="Wang H."/>
            <person name="Wang A."/>
            <person name="Jiang F."/>
            <person name="Liu H."/>
            <person name="Zhao H."/>
            <person name="Xu D."/>
            <person name="Zhang Y."/>
        </authorList>
    </citation>
    <scope>NUCLEOTIDE SEQUENCE [LARGE SCALE GENOMIC DNA]</scope>
    <source>
        <strain evidence="2">cv. Punajuju</strain>
    </source>
</reference>
<evidence type="ECO:0000313" key="2">
    <source>
        <dbReference type="Proteomes" id="UP001055811"/>
    </source>
</evidence>
<evidence type="ECO:0000313" key="1">
    <source>
        <dbReference type="EMBL" id="KAI3791337.1"/>
    </source>
</evidence>
<accession>A0ACB9H8Q9</accession>
<dbReference type="Proteomes" id="UP001055811">
    <property type="component" value="Linkage Group LG01"/>
</dbReference>
<dbReference type="EMBL" id="CM042009">
    <property type="protein sequence ID" value="KAI3791337.1"/>
    <property type="molecule type" value="Genomic_DNA"/>
</dbReference>
<sequence>MESDTEDSVYVPGILACSVHVEKGDVGAVSVGVEQPSRDNGWAIAITHGIVLQGLKTGITTMSKVGIFCGLSSIGVDMTDRIHKREERILDMYAALGGKTTTIASLMKDKGEVIAVDRSHNKVLEIHNLAAELGLNSIKEYKLDALKAVYETNTNGAGVKVGQSQTSQESRVAIKVKLRKENKEERLQMGPGEINRLVAGWINVKDFLQIVVTVSFLSVSPMMMVAMFICVDSELLLLLDLVSVGTNMDVIFGG</sequence>
<organism evidence="1 2">
    <name type="scientific">Cichorium intybus</name>
    <name type="common">Chicory</name>
    <dbReference type="NCBI Taxonomy" id="13427"/>
    <lineage>
        <taxon>Eukaryota</taxon>
        <taxon>Viridiplantae</taxon>
        <taxon>Streptophyta</taxon>
        <taxon>Embryophyta</taxon>
        <taxon>Tracheophyta</taxon>
        <taxon>Spermatophyta</taxon>
        <taxon>Magnoliopsida</taxon>
        <taxon>eudicotyledons</taxon>
        <taxon>Gunneridae</taxon>
        <taxon>Pentapetalae</taxon>
        <taxon>asterids</taxon>
        <taxon>campanulids</taxon>
        <taxon>Asterales</taxon>
        <taxon>Asteraceae</taxon>
        <taxon>Cichorioideae</taxon>
        <taxon>Cichorieae</taxon>
        <taxon>Cichoriinae</taxon>
        <taxon>Cichorium</taxon>
    </lineage>
</organism>
<protein>
    <submittedName>
        <fullName evidence="1">Uncharacterized protein</fullName>
    </submittedName>
</protein>
<keyword evidence="2" id="KW-1185">Reference proteome</keyword>
<comment type="caution">
    <text evidence="1">The sequence shown here is derived from an EMBL/GenBank/DDBJ whole genome shotgun (WGS) entry which is preliminary data.</text>
</comment>
<name>A0ACB9H8Q9_CICIN</name>
<proteinExistence type="predicted"/>